<proteinExistence type="predicted"/>
<evidence type="ECO:0000313" key="2">
    <source>
        <dbReference type="Proteomes" id="UP000137612"/>
    </source>
</evidence>
<reference evidence="1 2" key="1">
    <citation type="submission" date="2014-08" db="EMBL/GenBank/DDBJ databases">
        <title>Complete Genome Sequence of a Chinese Isolate of Bovine ephemeral fever virus.</title>
        <authorList>
            <person name="Wang J."/>
            <person name="Yin H."/>
            <person name="Zheng F."/>
            <person name="Gao S."/>
        </authorList>
    </citation>
    <scope>NUCLEOTIDE SEQUENCE [LARGE SCALE GENOMIC DNA]</scope>
    <source>
        <strain evidence="1">Bovine/China/Henan1/2012</strain>
    </source>
</reference>
<gene>
    <name evidence="1" type="primary">alpha</name>
</gene>
<organismHost>
    <name type="scientific">Bubalus bubalis</name>
    <name type="common">Domestic water buffalo</name>
    <dbReference type="NCBI Taxonomy" id="89462"/>
</organismHost>
<organismHost>
    <name type="scientific">Syncerus caffer</name>
    <name type="common">African buffalo</name>
    <dbReference type="NCBI Taxonomy" id="9970"/>
</organismHost>
<sequence>MFGYMEICVRVEIGKQNNRIHKLELWKLMEEGLHALMKKEKLDIMLKEEANFGFCRWLNTRGNWLCLEDVRKPIIYEFQNLFNCMSYPSRVYKITVQNNDYKLGSIKDLQIKLFFF</sequence>
<name>A0A0A0V4V7_BEFV</name>
<protein>
    <submittedName>
        <fullName evidence="1">Alpha 2 protein</fullName>
    </submittedName>
</protein>
<organismHost>
    <name type="scientific">Culicoides</name>
    <dbReference type="NCBI Taxonomy" id="58271"/>
</organismHost>
<organismHost>
    <name type="scientific">Bos taurus</name>
    <name type="common">Bovine</name>
    <dbReference type="NCBI Taxonomy" id="9913"/>
</organismHost>
<organism evidence="1 2">
    <name type="scientific">Bovine ephemeral fever virus</name>
    <name type="common">BEFV</name>
    <dbReference type="NCBI Taxonomy" id="11303"/>
    <lineage>
        <taxon>Viruses</taxon>
        <taxon>Riboviria</taxon>
        <taxon>Orthornavirae</taxon>
        <taxon>Negarnaviricota</taxon>
        <taxon>Haploviricotina</taxon>
        <taxon>Monjiviricetes</taxon>
        <taxon>Mononegavirales</taxon>
        <taxon>Rhabdoviridae</taxon>
        <taxon>Alpharhabdovirinae</taxon>
        <taxon>Ephemerovirus</taxon>
        <taxon>Ephemerovirus febris</taxon>
    </lineage>
</organism>
<dbReference type="Proteomes" id="UP000137612">
    <property type="component" value="Genome"/>
</dbReference>
<dbReference type="EMBL" id="KM276084">
    <property type="protein sequence ID" value="AIW62185.1"/>
    <property type="molecule type" value="Viral_cRNA"/>
</dbReference>
<accession>A0A0A0V4V7</accession>
<evidence type="ECO:0000313" key="1">
    <source>
        <dbReference type="EMBL" id="AIW62185.1"/>
    </source>
</evidence>